<dbReference type="RefSeq" id="WP_099519406.1">
    <property type="nucleotide sequence ID" value="NZ_CP016808.1"/>
</dbReference>
<organism evidence="2">
    <name type="scientific">Paenibacillus sp. BIHB 4019</name>
    <dbReference type="NCBI Taxonomy" id="1870819"/>
    <lineage>
        <taxon>Bacteria</taxon>
        <taxon>Bacillati</taxon>
        <taxon>Bacillota</taxon>
        <taxon>Bacilli</taxon>
        <taxon>Bacillales</taxon>
        <taxon>Paenibacillaceae</taxon>
        <taxon>Paenibacillus</taxon>
    </lineage>
</organism>
<dbReference type="AlphaFoldDB" id="A0A1B2DKJ9"/>
<protein>
    <submittedName>
        <fullName evidence="2">Restriction endonuclease subunit S</fullName>
    </submittedName>
</protein>
<dbReference type="EMBL" id="CP016808">
    <property type="protein sequence ID" value="ANY68257.1"/>
    <property type="molecule type" value="Genomic_DNA"/>
</dbReference>
<proteinExistence type="predicted"/>
<sequence>MDREQAYMRMLGATANMQWNVALILEAKAEEAEKARNWICNHVHTGTFPGDRTQLKQTLVVHDQMVETIEGITKMSQGIVSVLKAVLQKDGGESDSSGSDFHFGGGFGGGN</sequence>
<evidence type="ECO:0000256" key="1">
    <source>
        <dbReference type="SAM" id="MobiDB-lite"/>
    </source>
</evidence>
<dbReference type="GO" id="GO:0004519">
    <property type="term" value="F:endonuclease activity"/>
    <property type="evidence" value="ECO:0007669"/>
    <property type="project" value="UniProtKB-KW"/>
</dbReference>
<dbReference type="InterPro" id="IPR058705">
    <property type="entry name" value="A_ENA"/>
</dbReference>
<accession>A0A1B2DKJ9</accession>
<name>A0A1B2DKJ9_9BACL</name>
<dbReference type="Pfam" id="PF26595">
    <property type="entry name" value="A_ENA"/>
    <property type="match status" value="1"/>
</dbReference>
<gene>
    <name evidence="2" type="ORF">BBD42_18575</name>
</gene>
<keyword evidence="2" id="KW-0378">Hydrolase</keyword>
<evidence type="ECO:0000313" key="2">
    <source>
        <dbReference type="EMBL" id="ANY68257.1"/>
    </source>
</evidence>
<keyword evidence="2" id="KW-0255">Endonuclease</keyword>
<reference evidence="2" key="1">
    <citation type="submission" date="2016-08" db="EMBL/GenBank/DDBJ databases">
        <title>Complete Genome Seqeunce of Paenibacillus sp. BIHB 4019 from tea rhizoplane.</title>
        <authorList>
            <person name="Thakur R."/>
            <person name="Swarnkar M.K."/>
            <person name="Gulati A."/>
        </authorList>
    </citation>
    <scope>NUCLEOTIDE SEQUENCE [LARGE SCALE GENOMIC DNA]</scope>
    <source>
        <strain evidence="2">BIHB4019</strain>
    </source>
</reference>
<feature type="region of interest" description="Disordered" evidence="1">
    <location>
        <begin position="90"/>
        <end position="111"/>
    </location>
</feature>
<keyword evidence="2" id="KW-0540">Nuclease</keyword>